<feature type="compositionally biased region" description="Polar residues" evidence="1">
    <location>
        <begin position="259"/>
        <end position="272"/>
    </location>
</feature>
<sequence>MVAEFHQRGGKLADNVFMKFGDIAIGNDSDFSSATRLSEHGKSKEFEIIPMDAKSSPPWKHLNLDEDDVHTIFMEDLFPLIGTALEFIPANLHMGLRQTRDVAKAAMCISHKSGANYRDMQILRWLFKETHEKCMHNSSGPSKPKQTDCDQEAKPKHIIVCKHSGAYRRSKKSVEGSKLDSKKLKKTFLLCRKDIARSCFYSTINLKRPGSINQQQEDWINSMKMKKEDIARGLGISNNKIDSASSHAGNKVLPISEATLSTSTSTNEPCSTSEKKEKLKGDKTKTMSRMKELLRWAAASKSEKAAKFMGRKVLQFRNRGALKSVPDDDQLSIESPKISFRWDVESCSTTLSAYSAISAMSMPSLYSTTIIHDGDHCLPRKGNWITTDSEFVVLEL</sequence>
<dbReference type="PANTHER" id="PTHR36038:SF3">
    <property type="entry name" value="OVATE FAMILY PROTEIN"/>
    <property type="match status" value="1"/>
</dbReference>
<evidence type="ECO:0000313" key="2">
    <source>
        <dbReference type="EMBL" id="KAH7517518.1"/>
    </source>
</evidence>
<feature type="region of interest" description="Disordered" evidence="1">
    <location>
        <begin position="259"/>
        <end position="284"/>
    </location>
</feature>
<evidence type="ECO:0000313" key="3">
    <source>
        <dbReference type="Proteomes" id="UP000813462"/>
    </source>
</evidence>
<gene>
    <name evidence="2" type="ORF">FEM48_Zijuj09G0073300</name>
</gene>
<dbReference type="AlphaFoldDB" id="A0A978URL8"/>
<dbReference type="Proteomes" id="UP000813462">
    <property type="component" value="Unassembled WGS sequence"/>
</dbReference>
<protein>
    <submittedName>
        <fullName evidence="2">Uncharacterized protein</fullName>
    </submittedName>
</protein>
<dbReference type="EMBL" id="JAEACU010000009">
    <property type="protein sequence ID" value="KAH7517518.1"/>
    <property type="molecule type" value="Genomic_DNA"/>
</dbReference>
<comment type="caution">
    <text evidence="2">The sequence shown here is derived from an EMBL/GenBank/DDBJ whole genome shotgun (WGS) entry which is preliminary data.</text>
</comment>
<organism evidence="2 3">
    <name type="scientific">Ziziphus jujuba var. spinosa</name>
    <dbReference type="NCBI Taxonomy" id="714518"/>
    <lineage>
        <taxon>Eukaryota</taxon>
        <taxon>Viridiplantae</taxon>
        <taxon>Streptophyta</taxon>
        <taxon>Embryophyta</taxon>
        <taxon>Tracheophyta</taxon>
        <taxon>Spermatophyta</taxon>
        <taxon>Magnoliopsida</taxon>
        <taxon>eudicotyledons</taxon>
        <taxon>Gunneridae</taxon>
        <taxon>Pentapetalae</taxon>
        <taxon>rosids</taxon>
        <taxon>fabids</taxon>
        <taxon>Rosales</taxon>
        <taxon>Rhamnaceae</taxon>
        <taxon>Paliureae</taxon>
        <taxon>Ziziphus</taxon>
    </lineage>
</organism>
<name>A0A978URL8_ZIZJJ</name>
<accession>A0A978URL8</accession>
<evidence type="ECO:0000256" key="1">
    <source>
        <dbReference type="SAM" id="MobiDB-lite"/>
    </source>
</evidence>
<proteinExistence type="predicted"/>
<feature type="compositionally biased region" description="Basic and acidic residues" evidence="1">
    <location>
        <begin position="273"/>
        <end position="284"/>
    </location>
</feature>
<dbReference type="PANTHER" id="PTHR36038">
    <property type="entry name" value="OS06G0102750 PROTEIN"/>
    <property type="match status" value="1"/>
</dbReference>
<reference evidence="2" key="1">
    <citation type="journal article" date="2021" name="Front. Plant Sci.">
        <title>Chromosome-Scale Genome Assembly for Chinese Sour Jujube and Insights Into Its Genome Evolution and Domestication Signature.</title>
        <authorList>
            <person name="Shen L.-Y."/>
            <person name="Luo H."/>
            <person name="Wang X.-L."/>
            <person name="Wang X.-M."/>
            <person name="Qiu X.-J."/>
            <person name="Liu H."/>
            <person name="Zhou S.-S."/>
            <person name="Jia K.-H."/>
            <person name="Nie S."/>
            <person name="Bao Y.-T."/>
            <person name="Zhang R.-G."/>
            <person name="Yun Q.-Z."/>
            <person name="Chai Y.-H."/>
            <person name="Lu J.-Y."/>
            <person name="Li Y."/>
            <person name="Zhao S.-W."/>
            <person name="Mao J.-F."/>
            <person name="Jia S.-G."/>
            <person name="Mao Y.-M."/>
        </authorList>
    </citation>
    <scope>NUCLEOTIDE SEQUENCE</scope>
    <source>
        <strain evidence="2">AT0</strain>
        <tissue evidence="2">Leaf</tissue>
    </source>
</reference>